<protein>
    <submittedName>
        <fullName evidence="1">Predicted protein</fullName>
    </submittedName>
</protein>
<dbReference type="PANTHER" id="PTHR47864">
    <property type="entry name" value="TRANSMEMBRANE PROTEIN"/>
    <property type="match status" value="1"/>
</dbReference>
<dbReference type="EMBL" id="GL348716">
    <property type="protein sequence ID" value="EFH55161.1"/>
    <property type="molecule type" value="Genomic_DNA"/>
</dbReference>
<gene>
    <name evidence="1" type="ORF">ARALYDRAFT_668002</name>
</gene>
<dbReference type="PANTHER" id="PTHR47864:SF8">
    <property type="entry name" value="MYB_SANT-LIKE DOMAIN-CONTAINING PROTEIN"/>
    <property type="match status" value="1"/>
</dbReference>
<organism evidence="2">
    <name type="scientific">Arabidopsis lyrata subsp. lyrata</name>
    <name type="common">Lyre-leaved rock-cress</name>
    <dbReference type="NCBI Taxonomy" id="81972"/>
    <lineage>
        <taxon>Eukaryota</taxon>
        <taxon>Viridiplantae</taxon>
        <taxon>Streptophyta</taxon>
        <taxon>Embryophyta</taxon>
        <taxon>Tracheophyta</taxon>
        <taxon>Spermatophyta</taxon>
        <taxon>Magnoliopsida</taxon>
        <taxon>eudicotyledons</taxon>
        <taxon>Gunneridae</taxon>
        <taxon>Pentapetalae</taxon>
        <taxon>rosids</taxon>
        <taxon>malvids</taxon>
        <taxon>Brassicales</taxon>
        <taxon>Brassicaceae</taxon>
        <taxon>Camelineae</taxon>
        <taxon>Arabidopsis</taxon>
    </lineage>
</organism>
<evidence type="ECO:0000313" key="2">
    <source>
        <dbReference type="Proteomes" id="UP000008694"/>
    </source>
</evidence>
<dbReference type="AlphaFoldDB" id="D7LC13"/>
<dbReference type="OrthoDB" id="1040124at2759"/>
<keyword evidence="2" id="KW-1185">Reference proteome</keyword>
<sequence length="201" mass="23649">MRNESFEDFEDLRMIFGSNTATGLNAVGLGDTVDADSYQVGENDGIMDDMDRIPYAEKSVHDVFSSIEKNRLEKLPQRKKARTDAFNSNKAFDEVNTVQEFGNQILGMIQRRWEKETEEKEAEDKAENVWEAITEIPDLTIDLRYEAMTLDINFLKFTTTPRILYFYTIDDVEHIFKRIAERIQFFYFVVKQRCKENMFFV</sequence>
<accession>D7LC13</accession>
<dbReference type="HOGENOM" id="CLU_1362079_0_0_1"/>
<dbReference type="Gramene" id="Al_scaffold_0004_721">
    <property type="protein sequence ID" value="Al_scaffold_0004_721"/>
    <property type="gene ID" value="Al_scaffold_0004_721"/>
</dbReference>
<dbReference type="KEGG" id="aly:9316789"/>
<dbReference type="InterPro" id="IPR055314">
    <property type="entry name" value="At2g29880-like"/>
</dbReference>
<name>D7LC13_ARALL</name>
<proteinExistence type="predicted"/>
<reference evidence="2" key="1">
    <citation type="journal article" date="2011" name="Nat. Genet.">
        <title>The Arabidopsis lyrata genome sequence and the basis of rapid genome size change.</title>
        <authorList>
            <person name="Hu T.T."/>
            <person name="Pattyn P."/>
            <person name="Bakker E.G."/>
            <person name="Cao J."/>
            <person name="Cheng J.-F."/>
            <person name="Clark R.M."/>
            <person name="Fahlgren N."/>
            <person name="Fawcett J.A."/>
            <person name="Grimwood J."/>
            <person name="Gundlach H."/>
            <person name="Haberer G."/>
            <person name="Hollister J.D."/>
            <person name="Ossowski S."/>
            <person name="Ottilar R.P."/>
            <person name="Salamov A.A."/>
            <person name="Schneeberger K."/>
            <person name="Spannagl M."/>
            <person name="Wang X."/>
            <person name="Yang L."/>
            <person name="Nasrallah M.E."/>
            <person name="Bergelson J."/>
            <person name="Carrington J.C."/>
            <person name="Gaut B.S."/>
            <person name="Schmutz J."/>
            <person name="Mayer K.F.X."/>
            <person name="Van de Peer Y."/>
            <person name="Grigoriev I.V."/>
            <person name="Nordborg M."/>
            <person name="Weigel D."/>
            <person name="Guo Y.-L."/>
        </authorList>
    </citation>
    <scope>NUCLEOTIDE SEQUENCE [LARGE SCALE GENOMIC DNA]</scope>
    <source>
        <strain evidence="2">cv. MN47</strain>
    </source>
</reference>
<evidence type="ECO:0000313" key="1">
    <source>
        <dbReference type="EMBL" id="EFH55161.1"/>
    </source>
</evidence>
<dbReference type="Proteomes" id="UP000008694">
    <property type="component" value="Unassembled WGS sequence"/>
</dbReference>